<dbReference type="Proteomes" id="UP000625682">
    <property type="component" value="Unassembled WGS sequence"/>
</dbReference>
<accession>A0A917NTN9</accession>
<gene>
    <name evidence="1" type="ORF">GCM10012282_24440</name>
</gene>
<sequence>MKDGKPWVGDQVYDHGAGKGAIVTDVRDGTYLLRPLCGGGQAWTVPSDENLSVSVPRPECPE</sequence>
<dbReference type="RefSeq" id="WP_189147329.1">
    <property type="nucleotide sequence ID" value="NZ_BAABER010000007.1"/>
</dbReference>
<name>A0A917NTN9_9ACTN</name>
<reference evidence="1" key="1">
    <citation type="journal article" date="2014" name="Int. J. Syst. Evol. Microbiol.">
        <title>Complete genome sequence of Corynebacterium casei LMG S-19264T (=DSM 44701T), isolated from a smear-ripened cheese.</title>
        <authorList>
            <consortium name="US DOE Joint Genome Institute (JGI-PGF)"/>
            <person name="Walter F."/>
            <person name="Albersmeier A."/>
            <person name="Kalinowski J."/>
            <person name="Ruckert C."/>
        </authorList>
    </citation>
    <scope>NUCLEOTIDE SEQUENCE</scope>
    <source>
        <strain evidence="1">CGMCC 4.7272</strain>
    </source>
</reference>
<proteinExistence type="predicted"/>
<comment type="caution">
    <text evidence="1">The sequence shown here is derived from an EMBL/GenBank/DDBJ whole genome shotgun (WGS) entry which is preliminary data.</text>
</comment>
<dbReference type="EMBL" id="BMMU01000006">
    <property type="protein sequence ID" value="GGJ27045.1"/>
    <property type="molecule type" value="Genomic_DNA"/>
</dbReference>
<evidence type="ECO:0000313" key="2">
    <source>
        <dbReference type="Proteomes" id="UP000625682"/>
    </source>
</evidence>
<dbReference type="AlphaFoldDB" id="A0A917NTN9"/>
<evidence type="ECO:0000313" key="1">
    <source>
        <dbReference type="EMBL" id="GGJ27045.1"/>
    </source>
</evidence>
<organism evidence="1 2">
    <name type="scientific">Streptomyces lacrimifluminis</name>
    <dbReference type="NCBI Taxonomy" id="1500077"/>
    <lineage>
        <taxon>Bacteria</taxon>
        <taxon>Bacillati</taxon>
        <taxon>Actinomycetota</taxon>
        <taxon>Actinomycetes</taxon>
        <taxon>Kitasatosporales</taxon>
        <taxon>Streptomycetaceae</taxon>
        <taxon>Streptomyces</taxon>
    </lineage>
</organism>
<protein>
    <submittedName>
        <fullName evidence="1">Uncharacterized protein</fullName>
    </submittedName>
</protein>
<keyword evidence="2" id="KW-1185">Reference proteome</keyword>
<reference evidence="1" key="2">
    <citation type="submission" date="2020-09" db="EMBL/GenBank/DDBJ databases">
        <authorList>
            <person name="Sun Q."/>
            <person name="Zhou Y."/>
        </authorList>
    </citation>
    <scope>NUCLEOTIDE SEQUENCE</scope>
    <source>
        <strain evidence="1">CGMCC 4.7272</strain>
    </source>
</reference>